<proteinExistence type="predicted"/>
<accession>A0A4Y6Q1D9</accession>
<accession>A0A5B8YFE8</accession>
<gene>
    <name evidence="2" type="ORF">FIV42_24540</name>
</gene>
<dbReference type="OrthoDB" id="6382175at2"/>
<dbReference type="AlphaFoldDB" id="A0A4Y6Q1D9"/>
<dbReference type="PROSITE" id="PS51257">
    <property type="entry name" value="PROKAR_LIPOPROTEIN"/>
    <property type="match status" value="1"/>
</dbReference>
<evidence type="ECO:0000256" key="1">
    <source>
        <dbReference type="SAM" id="SignalP"/>
    </source>
</evidence>
<dbReference type="RefSeq" id="WP_141200249.1">
    <property type="nucleotide sequence ID" value="NZ_CP041186.1"/>
</dbReference>
<feature type="signal peptide" evidence="1">
    <location>
        <begin position="1"/>
        <end position="23"/>
    </location>
</feature>
<evidence type="ECO:0008006" key="4">
    <source>
        <dbReference type="Google" id="ProtNLM"/>
    </source>
</evidence>
<keyword evidence="3" id="KW-1185">Reference proteome</keyword>
<dbReference type="Proteomes" id="UP000315995">
    <property type="component" value="Chromosome"/>
</dbReference>
<protein>
    <recommendedName>
        <fullName evidence="4">Lipoprotein</fullName>
    </recommendedName>
</protein>
<sequence length="257" mass="28211">MKRSILILAIVSLLSLLVGCSDASEDDTTNNDLIDAGAEVSGPAEVELSYNFNDGKQGWEADVTDYPAGAREGIGFVEQVRPLPAEVSETDKAYYFEGQNSVSDIFMFMRRQVGPDAGLEPETAYRVKYTLTFASNYPEDCAEEKGQLMFLKMGASTYKPANVESDDKSSFKFNMQKGDGEMGGEDASAAGDLTHNEECAIIYDRYTTLTREHTHSASVETDANGNLWLIVGVDADYQGEVSYYFNQVDVTLTPQVD</sequence>
<name>A0A4Y6Q1D9_PERCE</name>
<evidence type="ECO:0000313" key="2">
    <source>
        <dbReference type="EMBL" id="QDG53795.1"/>
    </source>
</evidence>
<organism evidence="2 3">
    <name type="scientific">Persicimonas caeni</name>
    <dbReference type="NCBI Taxonomy" id="2292766"/>
    <lineage>
        <taxon>Bacteria</taxon>
        <taxon>Deltaproteobacteria</taxon>
        <taxon>Bradymonadales</taxon>
        <taxon>Bradymonadaceae</taxon>
        <taxon>Persicimonas</taxon>
    </lineage>
</organism>
<keyword evidence="1" id="KW-0732">Signal</keyword>
<reference evidence="2 3" key="1">
    <citation type="submission" date="2019-06" db="EMBL/GenBank/DDBJ databases">
        <title>Persicimonas caeni gen. nov., sp. nov., a predatory bacterium isolated from solar saltern.</title>
        <authorList>
            <person name="Wang S."/>
        </authorList>
    </citation>
    <scope>NUCLEOTIDE SEQUENCE [LARGE SCALE GENOMIC DNA]</scope>
    <source>
        <strain evidence="2 3">YN101</strain>
    </source>
</reference>
<feature type="chain" id="PRO_5030106846" description="Lipoprotein" evidence="1">
    <location>
        <begin position="24"/>
        <end position="257"/>
    </location>
</feature>
<evidence type="ECO:0000313" key="3">
    <source>
        <dbReference type="Proteomes" id="UP000315995"/>
    </source>
</evidence>
<dbReference type="EMBL" id="CP041186">
    <property type="protein sequence ID" value="QDG53795.1"/>
    <property type="molecule type" value="Genomic_DNA"/>
</dbReference>